<name>A0ABY6IUQ6_9HYPH</name>
<evidence type="ECO:0000313" key="7">
    <source>
        <dbReference type="Proteomes" id="UP001163882"/>
    </source>
</evidence>
<evidence type="ECO:0000256" key="3">
    <source>
        <dbReference type="ARBA" id="ARBA00022801"/>
    </source>
</evidence>
<protein>
    <submittedName>
        <fullName evidence="6">Creatininase family protein</fullName>
    </submittedName>
</protein>
<dbReference type="Proteomes" id="UP001163882">
    <property type="component" value="Chromosome"/>
</dbReference>
<keyword evidence="2" id="KW-0479">Metal-binding</keyword>
<proteinExistence type="inferred from homology"/>
<gene>
    <name evidence="6" type="ORF">OF122_03855</name>
</gene>
<evidence type="ECO:0000256" key="4">
    <source>
        <dbReference type="ARBA" id="ARBA00022833"/>
    </source>
</evidence>
<keyword evidence="3" id="KW-0378">Hydrolase</keyword>
<evidence type="ECO:0000256" key="1">
    <source>
        <dbReference type="ARBA" id="ARBA00001947"/>
    </source>
</evidence>
<dbReference type="RefSeq" id="WP_264226514.1">
    <property type="nucleotide sequence ID" value="NZ_CP107716.1"/>
</dbReference>
<evidence type="ECO:0000256" key="2">
    <source>
        <dbReference type="ARBA" id="ARBA00022723"/>
    </source>
</evidence>
<sequence length="268" mass="28623">MPLTFVNDIDALADVRVSEGTIAILPVAATEAHGPHLPASTDCDIAQGHLSALSGYLSSAIDAVVLPIERIGASREHLWAAGTQSKNEGDLIAEWFGIAQSWAKAGGRRLVIVSSHGGNTPVVESVILKARAELGLLAISTAWLRFGMPEGLFDEHERRYGIHGGAIETALMLHYFPDKVEMGRADDFASALEPIEAGMTHLSAYGRHRFGWLSSDLNAHGVVGDAKSASADKGAALADHILAGFAQLLDDVARFDLSWLKDSQREPQ</sequence>
<accession>A0ABY6IUQ6</accession>
<dbReference type="EMBL" id="CP107716">
    <property type="protein sequence ID" value="UYQ72915.1"/>
    <property type="molecule type" value="Genomic_DNA"/>
</dbReference>
<dbReference type="Pfam" id="PF02633">
    <property type="entry name" value="Creatininase"/>
    <property type="match status" value="1"/>
</dbReference>
<dbReference type="InterPro" id="IPR003785">
    <property type="entry name" value="Creatininase/forma_Hydrolase"/>
</dbReference>
<dbReference type="PANTHER" id="PTHR35005:SF1">
    <property type="entry name" value="2-AMINO-5-FORMYLAMINO-6-RIBOSYLAMINOPYRIMIDIN-4(3H)-ONE 5'-MONOPHOSPHATE DEFORMYLASE"/>
    <property type="match status" value="1"/>
</dbReference>
<comment type="similarity">
    <text evidence="5">Belongs to the creatininase superfamily.</text>
</comment>
<comment type="cofactor">
    <cofactor evidence="1">
        <name>Zn(2+)</name>
        <dbReference type="ChEBI" id="CHEBI:29105"/>
    </cofactor>
</comment>
<keyword evidence="7" id="KW-1185">Reference proteome</keyword>
<dbReference type="SUPFAM" id="SSF102215">
    <property type="entry name" value="Creatininase"/>
    <property type="match status" value="1"/>
</dbReference>
<dbReference type="PANTHER" id="PTHR35005">
    <property type="entry name" value="3-DEHYDRO-SCYLLO-INOSOSE HYDROLASE"/>
    <property type="match status" value="1"/>
</dbReference>
<evidence type="ECO:0000256" key="5">
    <source>
        <dbReference type="ARBA" id="ARBA00024029"/>
    </source>
</evidence>
<organism evidence="6 7">
    <name type="scientific">Pelagibacterium flavum</name>
    <dbReference type="NCBI Taxonomy" id="2984530"/>
    <lineage>
        <taxon>Bacteria</taxon>
        <taxon>Pseudomonadati</taxon>
        <taxon>Pseudomonadota</taxon>
        <taxon>Alphaproteobacteria</taxon>
        <taxon>Hyphomicrobiales</taxon>
        <taxon>Devosiaceae</taxon>
        <taxon>Pelagibacterium</taxon>
    </lineage>
</organism>
<evidence type="ECO:0000313" key="6">
    <source>
        <dbReference type="EMBL" id="UYQ72915.1"/>
    </source>
</evidence>
<dbReference type="Gene3D" id="3.40.50.10310">
    <property type="entry name" value="Creatininase"/>
    <property type="match status" value="1"/>
</dbReference>
<dbReference type="InterPro" id="IPR024087">
    <property type="entry name" value="Creatininase-like_sf"/>
</dbReference>
<keyword evidence="4" id="KW-0862">Zinc</keyword>
<reference evidence="6" key="1">
    <citation type="submission" date="2022-10" db="EMBL/GenBank/DDBJ databases">
        <title>YIM 151497 complete genome.</title>
        <authorList>
            <person name="Chen X."/>
        </authorList>
    </citation>
    <scope>NUCLEOTIDE SEQUENCE</scope>
    <source>
        <strain evidence="6">YIM 151497</strain>
    </source>
</reference>